<dbReference type="Pfam" id="PF01476">
    <property type="entry name" value="LysM"/>
    <property type="match status" value="2"/>
</dbReference>
<evidence type="ECO:0000256" key="1">
    <source>
        <dbReference type="SAM" id="SignalP"/>
    </source>
</evidence>
<feature type="chain" id="PRO_5042011242" description="LysM domain-containing protein" evidence="1">
    <location>
        <begin position="18"/>
        <end position="224"/>
    </location>
</feature>
<feature type="domain" description="LysM" evidence="2">
    <location>
        <begin position="112"/>
        <end position="154"/>
    </location>
</feature>
<comment type="caution">
    <text evidence="3">The sequence shown here is derived from an EMBL/GenBank/DDBJ whole genome shotgun (WGS) entry which is preliminary data.</text>
</comment>
<feature type="domain" description="LysM" evidence="2">
    <location>
        <begin position="32"/>
        <end position="75"/>
    </location>
</feature>
<dbReference type="InterPro" id="IPR036779">
    <property type="entry name" value="LysM_dom_sf"/>
</dbReference>
<keyword evidence="4" id="KW-1185">Reference proteome</keyword>
<name>A0AAD6HRZ2_9EURO</name>
<proteinExistence type="predicted"/>
<organism evidence="3 4">
    <name type="scientific">Penicillium malachiteum</name>
    <dbReference type="NCBI Taxonomy" id="1324776"/>
    <lineage>
        <taxon>Eukaryota</taxon>
        <taxon>Fungi</taxon>
        <taxon>Dikarya</taxon>
        <taxon>Ascomycota</taxon>
        <taxon>Pezizomycotina</taxon>
        <taxon>Eurotiomycetes</taxon>
        <taxon>Eurotiomycetidae</taxon>
        <taxon>Eurotiales</taxon>
        <taxon>Aspergillaceae</taxon>
        <taxon>Penicillium</taxon>
    </lineage>
</organism>
<keyword evidence="1" id="KW-0732">Signal</keyword>
<dbReference type="Proteomes" id="UP001215712">
    <property type="component" value="Unassembled WGS sequence"/>
</dbReference>
<dbReference type="EMBL" id="JAQJAN010000003">
    <property type="protein sequence ID" value="KAJ5733352.1"/>
    <property type="molecule type" value="Genomic_DNA"/>
</dbReference>
<evidence type="ECO:0000313" key="4">
    <source>
        <dbReference type="Proteomes" id="UP001215712"/>
    </source>
</evidence>
<dbReference type="AlphaFoldDB" id="A0AAD6HRZ2"/>
<sequence length="224" mass="24158">MKASVLFQLALVSLTSASQCDPSSLNQTVGTYYVKDGESIAHISRTTNRRICDIARLNRVADAMLPLTTEEELVIPPEVCQPDNSTCLITHHPGATYADCVKGGPHTYYTLKGDTLRYIALKLNITLESLESTAQGDFSDVDAEVQVGDFLKLPQCSPSACSFHSMTFTYGTYKDIADRVGTTSGQIMGLNPTYNHTDVGRGEGAVMTLPHSCELAGSNITVIS</sequence>
<dbReference type="Gene3D" id="3.10.350.10">
    <property type="entry name" value="LysM domain"/>
    <property type="match status" value="2"/>
</dbReference>
<accession>A0AAD6HRZ2</accession>
<reference evidence="3" key="2">
    <citation type="submission" date="2023-01" db="EMBL/GenBank/DDBJ databases">
        <authorList>
            <person name="Petersen C."/>
        </authorList>
    </citation>
    <scope>NUCLEOTIDE SEQUENCE</scope>
    <source>
        <strain evidence="3">IBT 17514</strain>
    </source>
</reference>
<protein>
    <recommendedName>
        <fullName evidence="2">LysM domain-containing protein</fullName>
    </recommendedName>
</protein>
<evidence type="ECO:0000313" key="3">
    <source>
        <dbReference type="EMBL" id="KAJ5733352.1"/>
    </source>
</evidence>
<reference evidence="3" key="1">
    <citation type="journal article" date="2023" name="IMA Fungus">
        <title>Comparative genomic study of the Penicillium genus elucidates a diverse pangenome and 15 lateral gene transfer events.</title>
        <authorList>
            <person name="Petersen C."/>
            <person name="Sorensen T."/>
            <person name="Nielsen M.R."/>
            <person name="Sondergaard T.E."/>
            <person name="Sorensen J.L."/>
            <person name="Fitzpatrick D.A."/>
            <person name="Frisvad J.C."/>
            <person name="Nielsen K.L."/>
        </authorList>
    </citation>
    <scope>NUCLEOTIDE SEQUENCE</scope>
    <source>
        <strain evidence="3">IBT 17514</strain>
    </source>
</reference>
<gene>
    <name evidence="3" type="ORF">N7493_002138</name>
</gene>
<feature type="signal peptide" evidence="1">
    <location>
        <begin position="1"/>
        <end position="17"/>
    </location>
</feature>
<evidence type="ECO:0000259" key="2">
    <source>
        <dbReference type="Pfam" id="PF01476"/>
    </source>
</evidence>
<dbReference type="InterPro" id="IPR018392">
    <property type="entry name" value="LysM"/>
</dbReference>